<feature type="domain" description="Methyltransferase FkbM" evidence="2">
    <location>
        <begin position="121"/>
        <end position="200"/>
    </location>
</feature>
<evidence type="ECO:0000256" key="1">
    <source>
        <dbReference type="SAM" id="Phobius"/>
    </source>
</evidence>
<dbReference type="Gene3D" id="3.40.50.150">
    <property type="entry name" value="Vaccinia Virus protein VP39"/>
    <property type="match status" value="1"/>
</dbReference>
<sequence>MKIFKSLIYYVSSIPTIFLNMNFWIIPLILFKKPVLICLKNGMRFFVDDLMSIWTIKEVVLDDNYKVGGDNLDLVIDIGASIGDFSVLVGKNAKKVYSYESSSDCYQLLKRNLMLNNSVNVEISNTVVNSLDPIFESNKINGCDLVKIDCEGAEYGIFKNTSEKNLKRIKRISMEIHLFNKSQVKQYFSLKQRLEYLGFKLNRVYNPVHDYLKFLYARR</sequence>
<comment type="caution">
    <text evidence="3">The sequence shown here is derived from an EMBL/GenBank/DDBJ whole genome shotgun (WGS) entry which is preliminary data.</text>
</comment>
<keyword evidence="1" id="KW-1133">Transmembrane helix</keyword>
<gene>
    <name evidence="3" type="ORF">A2159_02630</name>
</gene>
<dbReference type="InterPro" id="IPR052514">
    <property type="entry name" value="SAM-dependent_MTase"/>
</dbReference>
<protein>
    <recommendedName>
        <fullName evidence="2">Methyltransferase FkbM domain-containing protein</fullName>
    </recommendedName>
</protein>
<keyword evidence="1" id="KW-0812">Transmembrane</keyword>
<dbReference type="Pfam" id="PF05050">
    <property type="entry name" value="Methyltransf_21"/>
    <property type="match status" value="1"/>
</dbReference>
<organism evidence="3 4">
    <name type="scientific">Candidatus Woesebacteria bacterium RBG_13_34_9</name>
    <dbReference type="NCBI Taxonomy" id="1802477"/>
    <lineage>
        <taxon>Bacteria</taxon>
        <taxon>Candidatus Woeseibacteriota</taxon>
    </lineage>
</organism>
<dbReference type="NCBIfam" id="TIGR01444">
    <property type="entry name" value="fkbM_fam"/>
    <property type="match status" value="1"/>
</dbReference>
<proteinExistence type="predicted"/>
<evidence type="ECO:0000259" key="2">
    <source>
        <dbReference type="Pfam" id="PF05050"/>
    </source>
</evidence>
<name>A0A1F7X051_9BACT</name>
<evidence type="ECO:0000313" key="3">
    <source>
        <dbReference type="EMBL" id="OGM08377.1"/>
    </source>
</evidence>
<dbReference type="PANTHER" id="PTHR34203">
    <property type="entry name" value="METHYLTRANSFERASE, FKBM FAMILY PROTEIN"/>
    <property type="match status" value="1"/>
</dbReference>
<keyword evidence="1" id="KW-0472">Membrane</keyword>
<dbReference type="InterPro" id="IPR006342">
    <property type="entry name" value="FkbM_mtfrase"/>
</dbReference>
<dbReference type="Proteomes" id="UP000179219">
    <property type="component" value="Unassembled WGS sequence"/>
</dbReference>
<reference evidence="3 4" key="1">
    <citation type="journal article" date="2016" name="Nat. Commun.">
        <title>Thousands of microbial genomes shed light on interconnected biogeochemical processes in an aquifer system.</title>
        <authorList>
            <person name="Anantharaman K."/>
            <person name="Brown C.T."/>
            <person name="Hug L.A."/>
            <person name="Sharon I."/>
            <person name="Castelle C.J."/>
            <person name="Probst A.J."/>
            <person name="Thomas B.C."/>
            <person name="Singh A."/>
            <person name="Wilkins M.J."/>
            <person name="Karaoz U."/>
            <person name="Brodie E.L."/>
            <person name="Williams K.H."/>
            <person name="Hubbard S.S."/>
            <person name="Banfield J.F."/>
        </authorList>
    </citation>
    <scope>NUCLEOTIDE SEQUENCE [LARGE SCALE GENOMIC DNA]</scope>
</reference>
<feature type="transmembrane region" description="Helical" evidence="1">
    <location>
        <begin position="7"/>
        <end position="31"/>
    </location>
</feature>
<dbReference type="PANTHER" id="PTHR34203:SF15">
    <property type="entry name" value="SLL1173 PROTEIN"/>
    <property type="match status" value="1"/>
</dbReference>
<accession>A0A1F7X051</accession>
<dbReference type="EMBL" id="MGFP01000052">
    <property type="protein sequence ID" value="OGM08377.1"/>
    <property type="molecule type" value="Genomic_DNA"/>
</dbReference>
<dbReference type="AlphaFoldDB" id="A0A1F7X051"/>
<evidence type="ECO:0000313" key="4">
    <source>
        <dbReference type="Proteomes" id="UP000179219"/>
    </source>
</evidence>
<dbReference type="SUPFAM" id="SSF53335">
    <property type="entry name" value="S-adenosyl-L-methionine-dependent methyltransferases"/>
    <property type="match status" value="1"/>
</dbReference>
<dbReference type="InterPro" id="IPR029063">
    <property type="entry name" value="SAM-dependent_MTases_sf"/>
</dbReference>